<proteinExistence type="predicted"/>
<organism evidence="2 3">
    <name type="scientific">Coprinellus micaceus</name>
    <name type="common">Glistening ink-cap mushroom</name>
    <name type="synonym">Coprinus micaceus</name>
    <dbReference type="NCBI Taxonomy" id="71717"/>
    <lineage>
        <taxon>Eukaryota</taxon>
        <taxon>Fungi</taxon>
        <taxon>Dikarya</taxon>
        <taxon>Basidiomycota</taxon>
        <taxon>Agaricomycotina</taxon>
        <taxon>Agaricomycetes</taxon>
        <taxon>Agaricomycetidae</taxon>
        <taxon>Agaricales</taxon>
        <taxon>Agaricineae</taxon>
        <taxon>Psathyrellaceae</taxon>
        <taxon>Coprinellus</taxon>
    </lineage>
</organism>
<dbReference type="AlphaFoldDB" id="A0A4Y7SNF4"/>
<sequence length="152" mass="16828">MRLFNVQRSAGARVLTKVWMPIADAPWKHAHPLCQPSPPQTPSWIPTPSSPSVRRYSRTLRPRSAICIQNVVPPPLHPIQLTCTNSSNHNDGELPDAARIHSVLGRTSTLPPSFSPLGRCCYHPQPRSSNTTHRQTLPPSPVPSIFILSNLK</sequence>
<evidence type="ECO:0000313" key="3">
    <source>
        <dbReference type="Proteomes" id="UP000298030"/>
    </source>
</evidence>
<evidence type="ECO:0000256" key="1">
    <source>
        <dbReference type="SAM" id="MobiDB-lite"/>
    </source>
</evidence>
<comment type="caution">
    <text evidence="2">The sequence shown here is derived from an EMBL/GenBank/DDBJ whole genome shotgun (WGS) entry which is preliminary data.</text>
</comment>
<keyword evidence="3" id="KW-1185">Reference proteome</keyword>
<accession>A0A4Y7SNF4</accession>
<protein>
    <submittedName>
        <fullName evidence="2">Uncharacterized protein</fullName>
    </submittedName>
</protein>
<evidence type="ECO:0000313" key="2">
    <source>
        <dbReference type="EMBL" id="TEB23144.1"/>
    </source>
</evidence>
<dbReference type="Proteomes" id="UP000298030">
    <property type="component" value="Unassembled WGS sequence"/>
</dbReference>
<gene>
    <name evidence="2" type="ORF">FA13DRAFT_1455997</name>
</gene>
<dbReference type="EMBL" id="QPFP01000081">
    <property type="protein sequence ID" value="TEB23144.1"/>
    <property type="molecule type" value="Genomic_DNA"/>
</dbReference>
<reference evidence="2 3" key="1">
    <citation type="journal article" date="2019" name="Nat. Ecol. Evol.">
        <title>Megaphylogeny resolves global patterns of mushroom evolution.</title>
        <authorList>
            <person name="Varga T."/>
            <person name="Krizsan K."/>
            <person name="Foldi C."/>
            <person name="Dima B."/>
            <person name="Sanchez-Garcia M."/>
            <person name="Sanchez-Ramirez S."/>
            <person name="Szollosi G.J."/>
            <person name="Szarkandi J.G."/>
            <person name="Papp V."/>
            <person name="Albert L."/>
            <person name="Andreopoulos W."/>
            <person name="Angelini C."/>
            <person name="Antonin V."/>
            <person name="Barry K.W."/>
            <person name="Bougher N.L."/>
            <person name="Buchanan P."/>
            <person name="Buyck B."/>
            <person name="Bense V."/>
            <person name="Catcheside P."/>
            <person name="Chovatia M."/>
            <person name="Cooper J."/>
            <person name="Damon W."/>
            <person name="Desjardin D."/>
            <person name="Finy P."/>
            <person name="Geml J."/>
            <person name="Haridas S."/>
            <person name="Hughes K."/>
            <person name="Justo A."/>
            <person name="Karasinski D."/>
            <person name="Kautmanova I."/>
            <person name="Kiss B."/>
            <person name="Kocsube S."/>
            <person name="Kotiranta H."/>
            <person name="LaButti K.M."/>
            <person name="Lechner B.E."/>
            <person name="Liimatainen K."/>
            <person name="Lipzen A."/>
            <person name="Lukacs Z."/>
            <person name="Mihaltcheva S."/>
            <person name="Morgado L.N."/>
            <person name="Niskanen T."/>
            <person name="Noordeloos M.E."/>
            <person name="Ohm R.A."/>
            <person name="Ortiz-Santana B."/>
            <person name="Ovrebo C."/>
            <person name="Racz N."/>
            <person name="Riley R."/>
            <person name="Savchenko A."/>
            <person name="Shiryaev A."/>
            <person name="Soop K."/>
            <person name="Spirin V."/>
            <person name="Szebenyi C."/>
            <person name="Tomsovsky M."/>
            <person name="Tulloss R.E."/>
            <person name="Uehling J."/>
            <person name="Grigoriev I.V."/>
            <person name="Vagvolgyi C."/>
            <person name="Papp T."/>
            <person name="Martin F.M."/>
            <person name="Miettinen O."/>
            <person name="Hibbett D.S."/>
            <person name="Nagy L.G."/>
        </authorList>
    </citation>
    <scope>NUCLEOTIDE SEQUENCE [LARGE SCALE GENOMIC DNA]</scope>
    <source>
        <strain evidence="2 3">FP101781</strain>
    </source>
</reference>
<name>A0A4Y7SNF4_COPMI</name>
<feature type="region of interest" description="Disordered" evidence="1">
    <location>
        <begin position="36"/>
        <end position="55"/>
    </location>
</feature>
<feature type="compositionally biased region" description="Low complexity" evidence="1">
    <location>
        <begin position="42"/>
        <end position="52"/>
    </location>
</feature>